<organism evidence="2 3">
    <name type="scientific">Blepharisma stoltei</name>
    <dbReference type="NCBI Taxonomy" id="1481888"/>
    <lineage>
        <taxon>Eukaryota</taxon>
        <taxon>Sar</taxon>
        <taxon>Alveolata</taxon>
        <taxon>Ciliophora</taxon>
        <taxon>Postciliodesmatophora</taxon>
        <taxon>Heterotrichea</taxon>
        <taxon>Heterotrichida</taxon>
        <taxon>Blepharismidae</taxon>
        <taxon>Blepharisma</taxon>
    </lineage>
</organism>
<proteinExistence type="predicted"/>
<dbReference type="EMBL" id="CAJZBQ010000005">
    <property type="protein sequence ID" value="CAG9312257.1"/>
    <property type="molecule type" value="Genomic_DNA"/>
</dbReference>
<dbReference type="Proteomes" id="UP001162131">
    <property type="component" value="Unassembled WGS sequence"/>
</dbReference>
<feature type="compositionally biased region" description="Basic residues" evidence="1">
    <location>
        <begin position="16"/>
        <end position="28"/>
    </location>
</feature>
<accession>A0AAU9IDL8</accession>
<sequence>MARTKQSGSKPVKASKTPHKRLAKRPAKKVSATTSTYSEIKPKGKEKVSKLNKKKERKSESEEEELPSDFSESNEGSDQD</sequence>
<protein>
    <submittedName>
        <fullName evidence="2">Uncharacterized protein</fullName>
    </submittedName>
</protein>
<name>A0AAU9IDL8_9CILI</name>
<keyword evidence="3" id="KW-1185">Reference proteome</keyword>
<evidence type="ECO:0000313" key="2">
    <source>
        <dbReference type="EMBL" id="CAG9312257.1"/>
    </source>
</evidence>
<evidence type="ECO:0000256" key="1">
    <source>
        <dbReference type="SAM" id="MobiDB-lite"/>
    </source>
</evidence>
<feature type="compositionally biased region" description="Basic and acidic residues" evidence="1">
    <location>
        <begin position="40"/>
        <end position="49"/>
    </location>
</feature>
<comment type="caution">
    <text evidence="2">The sequence shown here is derived from an EMBL/GenBank/DDBJ whole genome shotgun (WGS) entry which is preliminary data.</text>
</comment>
<gene>
    <name evidence="2" type="ORF">BSTOLATCC_MIC5499</name>
</gene>
<dbReference type="AlphaFoldDB" id="A0AAU9IDL8"/>
<reference evidence="2" key="1">
    <citation type="submission" date="2021-09" db="EMBL/GenBank/DDBJ databases">
        <authorList>
            <consortium name="AG Swart"/>
            <person name="Singh M."/>
            <person name="Singh A."/>
            <person name="Seah K."/>
            <person name="Emmerich C."/>
        </authorList>
    </citation>
    <scope>NUCLEOTIDE SEQUENCE</scope>
    <source>
        <strain evidence="2">ATCC30299</strain>
    </source>
</reference>
<evidence type="ECO:0000313" key="3">
    <source>
        <dbReference type="Proteomes" id="UP001162131"/>
    </source>
</evidence>
<feature type="region of interest" description="Disordered" evidence="1">
    <location>
        <begin position="1"/>
        <end position="80"/>
    </location>
</feature>